<evidence type="ECO:0000259" key="2">
    <source>
        <dbReference type="PROSITE" id="PS51549"/>
    </source>
</evidence>
<gene>
    <name evidence="3" type="ORF">GCM10009808_15290</name>
</gene>
<dbReference type="EMBL" id="BAAAPL010000001">
    <property type="protein sequence ID" value="GAA1698740.1"/>
    <property type="molecule type" value="Genomic_DNA"/>
</dbReference>
<keyword evidence="1" id="KW-0732">Signal</keyword>
<feature type="domain" description="DM13" evidence="2">
    <location>
        <begin position="55"/>
        <end position="150"/>
    </location>
</feature>
<evidence type="ECO:0000256" key="1">
    <source>
        <dbReference type="SAM" id="SignalP"/>
    </source>
</evidence>
<accession>A0ABN2I4Y7</accession>
<name>A0ABN2I4Y7_9MICO</name>
<keyword evidence="4" id="KW-1185">Reference proteome</keyword>
<proteinExistence type="predicted"/>
<sequence>MTGAAFLATLLALTGCATTTTDTTPETGATATATATDDMDDMEEMDEPMVAASSGTFEGLNGQQVSGTVEIHEEHLVLTGFSSDEGPDLHVYLTNGTDEDAVANGIELGTVAWDEADQQFDLNGMDTAMYTTVVIHCDKAAAVFGAAELS</sequence>
<evidence type="ECO:0000313" key="3">
    <source>
        <dbReference type="EMBL" id="GAA1698740.1"/>
    </source>
</evidence>
<organism evidence="3 4">
    <name type="scientific">Microbacterium sediminicola</name>
    <dbReference type="NCBI Taxonomy" id="415210"/>
    <lineage>
        <taxon>Bacteria</taxon>
        <taxon>Bacillati</taxon>
        <taxon>Actinomycetota</taxon>
        <taxon>Actinomycetes</taxon>
        <taxon>Micrococcales</taxon>
        <taxon>Microbacteriaceae</taxon>
        <taxon>Microbacterium</taxon>
    </lineage>
</organism>
<reference evidence="3 4" key="1">
    <citation type="journal article" date="2019" name="Int. J. Syst. Evol. Microbiol.">
        <title>The Global Catalogue of Microorganisms (GCM) 10K type strain sequencing project: providing services to taxonomists for standard genome sequencing and annotation.</title>
        <authorList>
            <consortium name="The Broad Institute Genomics Platform"/>
            <consortium name="The Broad Institute Genome Sequencing Center for Infectious Disease"/>
            <person name="Wu L."/>
            <person name="Ma J."/>
        </authorList>
    </citation>
    <scope>NUCLEOTIDE SEQUENCE [LARGE SCALE GENOMIC DNA]</scope>
    <source>
        <strain evidence="3 4">JCM 15577</strain>
    </source>
</reference>
<protein>
    <recommendedName>
        <fullName evidence="2">DM13 domain-containing protein</fullName>
    </recommendedName>
</protein>
<dbReference type="PROSITE" id="PS51549">
    <property type="entry name" value="DM13"/>
    <property type="match status" value="1"/>
</dbReference>
<dbReference type="Proteomes" id="UP001501690">
    <property type="component" value="Unassembled WGS sequence"/>
</dbReference>
<feature type="signal peptide" evidence="1">
    <location>
        <begin position="1"/>
        <end position="19"/>
    </location>
</feature>
<feature type="chain" id="PRO_5045630438" description="DM13 domain-containing protein" evidence="1">
    <location>
        <begin position="20"/>
        <end position="150"/>
    </location>
</feature>
<dbReference type="RefSeq" id="WP_344071068.1">
    <property type="nucleotide sequence ID" value="NZ_BAAAPL010000001.1"/>
</dbReference>
<dbReference type="InterPro" id="IPR019545">
    <property type="entry name" value="DM13_domain"/>
</dbReference>
<evidence type="ECO:0000313" key="4">
    <source>
        <dbReference type="Proteomes" id="UP001501690"/>
    </source>
</evidence>
<comment type="caution">
    <text evidence="3">The sequence shown here is derived from an EMBL/GenBank/DDBJ whole genome shotgun (WGS) entry which is preliminary data.</text>
</comment>
<dbReference type="Pfam" id="PF10517">
    <property type="entry name" value="DM13"/>
    <property type="match status" value="1"/>
</dbReference>